<evidence type="ECO:0000313" key="3">
    <source>
        <dbReference type="Proteomes" id="UP000239477"/>
    </source>
</evidence>
<dbReference type="PANTHER" id="PTHR37841">
    <property type="entry name" value="GLR2918 PROTEIN"/>
    <property type="match status" value="1"/>
</dbReference>
<sequence>MRPGKIFGGWAWRTSCRERRPRSGGQWVYYRTGARGIQPIIFCRLHAWGECKFAVAEQVSKALFDLPPITARIVELQISKCCSTPRHYSPQTFHSAGSPMAHRFPPAVGLRIDDLIRQSEKRSSFGFKPLAAAAALAGLSLLPLDAAADWRGRCGDDHLNHAVSGSGCHRPFNEGLAAVIAGSAADDTPAWGYLDKSGAMAIAPAYTNAGPFQNGLAPVSQGNAWGYIDTKGRWVIEPRFANATGFNAQGTALVREGEYDALIDRTGQIIKTFALGVRVSGFHAGQTLAPIDVPTPPRLFDTATGKPVDLPEDVIELAAPLGDRSHFPARSLTARHESWWGMLHAGQGWLIPPQILRAESPPLQDGHVLAVRRKFGWVFMDQRCGLLSPDPYQRIELVTPGLWLAHPPTGQPTLLDGDLGHIHTLEKAQSNIHTREGWRYSAGTKSTVLVNPSGRVHVLLLHKGRVNINRGYAWVYGKPPAVATDQGVSAHAEKEFLYQIYDSHGRAMLDEATVAALRGYRLDVFDLKPDAELKDKDLPLALLEANDGSSPGLLTAAGTLVTNPDWYRIGTYKATLPLLVTTNDQRVGAIAPDGSWAVRPVYRDISRFTGSYTWAFKPGKIREDAVLIDARGKTVEIPAMVTEDESRVKGDLLHFRAMDENRQRRWGIWDIRKGALAFQPVYESIESIDDDWAMAQDKERWGVVDRAGQWVIAATHNSAHDFQYFGQGMISVAARDAAPQRGGRATPTYRLVDLRTGQSSESFIGTPNSLKDGRFLSKRADGSMVLLDSRGRAQYVSDGRPKEHAHFGNWFYTTYDKREGAIDARGNMQLPAIYDEFHPFFVQPEGLARVFLRGQHRLIDQTGKTLLGHLHDATPLASMQRIVLSDDAGSDVMLDLEGREIARIAGAYSVRTRDASEGVVPYSDKGRNWGFINAAGERVVGPHFDDLGPMKSGLARARLMERTGALHGYIDLTGRYAIAPAFEHAGDFQEGRALVRRGEHVEFIDTKGKTIARFTHKCGVMVILDARGRQSWPPRKLTCQKNTATVSPSTPKAAAK</sequence>
<name>A0A2S0IDX6_9BURK</name>
<proteinExistence type="predicted"/>
<dbReference type="EMBL" id="CP023270">
    <property type="protein sequence ID" value="AVJ30239.1"/>
    <property type="molecule type" value="Genomic_DNA"/>
</dbReference>
<accession>A0A2S0IDX6</accession>
<evidence type="ECO:0000256" key="1">
    <source>
        <dbReference type="SAM" id="MobiDB-lite"/>
    </source>
</evidence>
<gene>
    <name evidence="2" type="ORF">CLM73_25790</name>
</gene>
<keyword evidence="3" id="KW-1185">Reference proteome</keyword>
<evidence type="ECO:0000313" key="2">
    <source>
        <dbReference type="EMBL" id="AVJ30239.1"/>
    </source>
</evidence>
<dbReference type="Proteomes" id="UP000239477">
    <property type="component" value="Chromosome"/>
</dbReference>
<organism evidence="2 3">
    <name type="scientific">Achromobacter spanius</name>
    <dbReference type="NCBI Taxonomy" id="217203"/>
    <lineage>
        <taxon>Bacteria</taxon>
        <taxon>Pseudomonadati</taxon>
        <taxon>Pseudomonadota</taxon>
        <taxon>Betaproteobacteria</taxon>
        <taxon>Burkholderiales</taxon>
        <taxon>Alcaligenaceae</taxon>
        <taxon>Achromobacter</taxon>
    </lineage>
</organism>
<dbReference type="SUPFAM" id="SSF69360">
    <property type="entry name" value="Cell wall binding repeat"/>
    <property type="match status" value="1"/>
</dbReference>
<feature type="region of interest" description="Disordered" evidence="1">
    <location>
        <begin position="1034"/>
        <end position="1056"/>
    </location>
</feature>
<reference evidence="2 3" key="1">
    <citation type="submission" date="2017-09" db="EMBL/GenBank/DDBJ databases">
        <title>Genomic, metabolic, and phenotypic characteristics of bacterial isolates from the natural microbiome of the model nematode Caenorhabditis elegans.</title>
        <authorList>
            <person name="Zimmermann J."/>
            <person name="Obeng N."/>
            <person name="Yang W."/>
            <person name="Obeng O."/>
            <person name="Kissoyan K."/>
            <person name="Pees B."/>
            <person name="Dirksen P."/>
            <person name="Hoppner M."/>
            <person name="Franke A."/>
            <person name="Rosenstiel P."/>
            <person name="Leippe M."/>
            <person name="Dierking K."/>
            <person name="Kaleta C."/>
            <person name="Schulenburg H."/>
        </authorList>
    </citation>
    <scope>NUCLEOTIDE SEQUENCE [LARGE SCALE GENOMIC DNA]</scope>
    <source>
        <strain evidence="2 3">MYb73</strain>
    </source>
</reference>
<dbReference type="Pfam" id="PF14903">
    <property type="entry name" value="WG_beta_rep"/>
    <property type="match status" value="5"/>
</dbReference>
<dbReference type="AlphaFoldDB" id="A0A2S0IDX6"/>
<dbReference type="PANTHER" id="PTHR37841:SF1">
    <property type="entry name" value="DUF3298 DOMAIN-CONTAINING PROTEIN"/>
    <property type="match status" value="1"/>
</dbReference>
<feature type="compositionally biased region" description="Polar residues" evidence="1">
    <location>
        <begin position="1039"/>
        <end position="1050"/>
    </location>
</feature>
<protein>
    <submittedName>
        <fullName evidence="2">WG repeat-containing protein</fullName>
    </submittedName>
</protein>
<dbReference type="InterPro" id="IPR032774">
    <property type="entry name" value="WG_beta_rep"/>
</dbReference>